<dbReference type="SUPFAM" id="SSF51182">
    <property type="entry name" value="RmlC-like cupins"/>
    <property type="match status" value="1"/>
</dbReference>
<dbReference type="Gene3D" id="2.60.120.10">
    <property type="entry name" value="Jelly Rolls"/>
    <property type="match status" value="1"/>
</dbReference>
<gene>
    <name evidence="1" type="ORF">ATK36_0839</name>
</gene>
<dbReference type="Proteomes" id="UP000243542">
    <property type="component" value="Unassembled WGS sequence"/>
</dbReference>
<proteinExistence type="predicted"/>
<evidence type="ECO:0008006" key="3">
    <source>
        <dbReference type="Google" id="ProtNLM"/>
    </source>
</evidence>
<dbReference type="RefSeq" id="WP_098509883.1">
    <property type="nucleotide sequence ID" value="NZ_JBIAKZ010000010.1"/>
</dbReference>
<keyword evidence="2" id="KW-1185">Reference proteome</keyword>
<evidence type="ECO:0000313" key="2">
    <source>
        <dbReference type="Proteomes" id="UP000243542"/>
    </source>
</evidence>
<dbReference type="EMBL" id="PDJK01000001">
    <property type="protein sequence ID" value="PFG57272.1"/>
    <property type="molecule type" value="Genomic_DNA"/>
</dbReference>
<reference evidence="1 2" key="1">
    <citation type="submission" date="2017-10" db="EMBL/GenBank/DDBJ databases">
        <title>Sequencing the genomes of 1000 actinobacteria strains.</title>
        <authorList>
            <person name="Klenk H.-P."/>
        </authorList>
    </citation>
    <scope>NUCLEOTIDE SEQUENCE [LARGE SCALE GENOMIC DNA]</scope>
    <source>
        <strain evidence="1 2">DSM 46092</strain>
    </source>
</reference>
<name>A0A2A9G342_9PSEU</name>
<dbReference type="InterPro" id="IPR014710">
    <property type="entry name" value="RmlC-like_jellyroll"/>
</dbReference>
<dbReference type="InterPro" id="IPR011051">
    <property type="entry name" value="RmlC_Cupin_sf"/>
</dbReference>
<evidence type="ECO:0000313" key="1">
    <source>
        <dbReference type="EMBL" id="PFG57272.1"/>
    </source>
</evidence>
<comment type="caution">
    <text evidence="1">The sequence shown here is derived from an EMBL/GenBank/DDBJ whole genome shotgun (WGS) entry which is preliminary data.</text>
</comment>
<protein>
    <recommendedName>
        <fullName evidence="3">Cupin domain-containing protein</fullName>
    </recommendedName>
</protein>
<accession>A0A2A9G342</accession>
<organism evidence="1 2">
    <name type="scientific">Amycolatopsis sulphurea</name>
    <dbReference type="NCBI Taxonomy" id="76022"/>
    <lineage>
        <taxon>Bacteria</taxon>
        <taxon>Bacillati</taxon>
        <taxon>Actinomycetota</taxon>
        <taxon>Actinomycetes</taxon>
        <taxon>Pseudonocardiales</taxon>
        <taxon>Pseudonocardiaceae</taxon>
        <taxon>Amycolatopsis</taxon>
    </lineage>
</organism>
<dbReference type="AlphaFoldDB" id="A0A2A9G342"/>
<sequence>MIVTEARGLSRATDGNAWRCLARRGMLHSECEAVDYVRVPPGGTRDGRGREGVETAWFVVAGQGRFDDCSGRSVPLRAGDVLLSAGAPGTVRNDAAGDLELLALTVLAATVADQLPARIPVAQWLLTGAAHD</sequence>